<reference evidence="1" key="1">
    <citation type="journal article" date="2014" name="Front. Microbiol.">
        <title>High frequency of phylogenetically diverse reductive dehalogenase-homologous genes in deep subseafloor sedimentary metagenomes.</title>
        <authorList>
            <person name="Kawai M."/>
            <person name="Futagami T."/>
            <person name="Toyoda A."/>
            <person name="Takaki Y."/>
            <person name="Nishi S."/>
            <person name="Hori S."/>
            <person name="Arai W."/>
            <person name="Tsubouchi T."/>
            <person name="Morono Y."/>
            <person name="Uchiyama I."/>
            <person name="Ito T."/>
            <person name="Fujiyama A."/>
            <person name="Inagaki F."/>
            <person name="Takami H."/>
        </authorList>
    </citation>
    <scope>NUCLEOTIDE SEQUENCE</scope>
    <source>
        <strain evidence="1">Expedition CK06-06</strain>
    </source>
</reference>
<proteinExistence type="predicted"/>
<evidence type="ECO:0000313" key="1">
    <source>
        <dbReference type="EMBL" id="GAG67267.1"/>
    </source>
</evidence>
<dbReference type="AlphaFoldDB" id="X1ABB6"/>
<dbReference type="EMBL" id="BART01008013">
    <property type="protein sequence ID" value="GAG67267.1"/>
    <property type="molecule type" value="Genomic_DNA"/>
</dbReference>
<sequence>FILLLENQNYTTSVLSSLIDNFDTPYIFTKGFDKGKDYKINYNKHIKKNFNKFRGLSDLETLLNIWNSYKSSDKDLKLWSDENYINYKYLKNVEKSVNKIGFCQCDFNTNKYISSIDESFKKLYCDRNFILNLDKTIYPEYKDVKQNPYNIDTLSINKISEKRPLEIYGIITSKVYNMDLNSITLSHVSPDIITQQFEEDEVYY</sequence>
<protein>
    <submittedName>
        <fullName evidence="1">Uncharacterized protein</fullName>
    </submittedName>
</protein>
<accession>X1ABB6</accession>
<feature type="non-terminal residue" evidence="1">
    <location>
        <position position="1"/>
    </location>
</feature>
<organism evidence="1">
    <name type="scientific">marine sediment metagenome</name>
    <dbReference type="NCBI Taxonomy" id="412755"/>
    <lineage>
        <taxon>unclassified sequences</taxon>
        <taxon>metagenomes</taxon>
        <taxon>ecological metagenomes</taxon>
    </lineage>
</organism>
<gene>
    <name evidence="1" type="ORF">S01H4_18105</name>
</gene>
<comment type="caution">
    <text evidence="1">The sequence shown here is derived from an EMBL/GenBank/DDBJ whole genome shotgun (WGS) entry which is preliminary data.</text>
</comment>
<name>X1ABB6_9ZZZZ</name>